<proteinExistence type="predicted"/>
<feature type="compositionally biased region" description="Polar residues" evidence="1">
    <location>
        <begin position="222"/>
        <end position="234"/>
    </location>
</feature>
<evidence type="ECO:0000313" key="3">
    <source>
        <dbReference type="Proteomes" id="UP000541444"/>
    </source>
</evidence>
<dbReference type="AlphaFoldDB" id="A0A7J7M0F2"/>
<dbReference type="Proteomes" id="UP000541444">
    <property type="component" value="Unassembled WGS sequence"/>
</dbReference>
<evidence type="ECO:0000313" key="2">
    <source>
        <dbReference type="EMBL" id="KAF6148284.1"/>
    </source>
</evidence>
<dbReference type="EMBL" id="JACGCM010001854">
    <property type="protein sequence ID" value="KAF6148284.1"/>
    <property type="molecule type" value="Genomic_DNA"/>
</dbReference>
<accession>A0A7J7M0F2</accession>
<reference evidence="2 3" key="1">
    <citation type="journal article" date="2020" name="IScience">
        <title>Genome Sequencing of the Endangered Kingdonia uniflora (Circaeasteraceae, Ranunculales) Reveals Potential Mechanisms of Evolutionary Specialization.</title>
        <authorList>
            <person name="Sun Y."/>
            <person name="Deng T."/>
            <person name="Zhang A."/>
            <person name="Moore M.J."/>
            <person name="Landis J.B."/>
            <person name="Lin N."/>
            <person name="Zhang H."/>
            <person name="Zhang X."/>
            <person name="Huang J."/>
            <person name="Zhang X."/>
            <person name="Sun H."/>
            <person name="Wang H."/>
        </authorList>
    </citation>
    <scope>NUCLEOTIDE SEQUENCE [LARGE SCALE GENOMIC DNA]</scope>
    <source>
        <strain evidence="2">TB1705</strain>
        <tissue evidence="2">Leaf</tissue>
    </source>
</reference>
<gene>
    <name evidence="2" type="ORF">GIB67_012059</name>
</gene>
<organism evidence="2 3">
    <name type="scientific">Kingdonia uniflora</name>
    <dbReference type="NCBI Taxonomy" id="39325"/>
    <lineage>
        <taxon>Eukaryota</taxon>
        <taxon>Viridiplantae</taxon>
        <taxon>Streptophyta</taxon>
        <taxon>Embryophyta</taxon>
        <taxon>Tracheophyta</taxon>
        <taxon>Spermatophyta</taxon>
        <taxon>Magnoliopsida</taxon>
        <taxon>Ranunculales</taxon>
        <taxon>Circaeasteraceae</taxon>
        <taxon>Kingdonia</taxon>
    </lineage>
</organism>
<feature type="compositionally biased region" description="Basic residues" evidence="1">
    <location>
        <begin position="189"/>
        <end position="199"/>
    </location>
</feature>
<sequence>MWKYSDVERVGDVYFYVVNKGLAQEHGIVDSLNEGIVVPPIYMDIDVSNDHVDDDLFHNEVDGELFYNKVADYLKLEVLGSSSDDSSGSCSGYATNNGYTTGSSSGNTFGSETEVNGLDLWDSDLDKTELGEGELNEGEVQSLNVQQLGYGEINDGGPFEPPLSLLFKATKRNKKNKTKVSPSEDKFNKKVGNKPRKSKKIEWGDQTGNGLGVEPPTKIPNIRTTGTPKQTENLNPKKKNNDNGEKPSKPKRKRDKPSELPEKDLDELPVIYDSDGDIAIIQTENVT</sequence>
<keyword evidence="3" id="KW-1185">Reference proteome</keyword>
<evidence type="ECO:0000256" key="1">
    <source>
        <dbReference type="SAM" id="MobiDB-lite"/>
    </source>
</evidence>
<feature type="region of interest" description="Disordered" evidence="1">
    <location>
        <begin position="171"/>
        <end position="277"/>
    </location>
</feature>
<comment type="caution">
    <text evidence="2">The sequence shown here is derived from an EMBL/GenBank/DDBJ whole genome shotgun (WGS) entry which is preliminary data.</text>
</comment>
<protein>
    <submittedName>
        <fullName evidence="2">Uncharacterized protein</fullName>
    </submittedName>
</protein>
<name>A0A7J7M0F2_9MAGN</name>
<feature type="compositionally biased region" description="Basic and acidic residues" evidence="1">
    <location>
        <begin position="239"/>
        <end position="248"/>
    </location>
</feature>